<evidence type="ECO:0000256" key="1">
    <source>
        <dbReference type="ARBA" id="ARBA00022676"/>
    </source>
</evidence>
<evidence type="ECO:0000256" key="2">
    <source>
        <dbReference type="ARBA" id="ARBA00022679"/>
    </source>
</evidence>
<dbReference type="EMBL" id="BAABKN010000027">
    <property type="protein sequence ID" value="GAA4752237.1"/>
    <property type="molecule type" value="Genomic_DNA"/>
</dbReference>
<dbReference type="Pfam" id="PF13439">
    <property type="entry name" value="Glyco_transf_4"/>
    <property type="match status" value="1"/>
</dbReference>
<feature type="domain" description="Glycosyltransferase subfamily 4-like N-terminal" evidence="4">
    <location>
        <begin position="13"/>
        <end position="163"/>
    </location>
</feature>
<name>A0ABP8ZBY7_9ACTN</name>
<sequence>MRALTVIAEMGTGGAESVVADLAGHLVATGHEACVASNGGWRADALARIGVATLAIPLRASGPTQFARAVARLRRATAARPVDVVHAHNVRASLAAHLGIRAGRRWRPPLVTTVHGLADGDYTRAARLLAVSDLVVAVSDDVAARLTAGGLDPARLRVIENAVPSPVADPAVRAEVRAELGLAGESRVALCVARLATPKRIDLLLEAWGEVPDATLLLAGDGPDRAALERRATPLGDRVRFLGERRDVGRLLSVADLVVLPSDREGLPMAVLEALAAGVPVVASAVGGLPQLGDDAVELVAPRRPDALAAGVRRVLDDPARRDALVSAGRALVEQRFSSARMQSDYESVYEGVRKGARPS</sequence>
<dbReference type="RefSeq" id="WP_345528957.1">
    <property type="nucleotide sequence ID" value="NZ_BAABKN010000027.1"/>
</dbReference>
<dbReference type="Gene3D" id="3.40.50.2000">
    <property type="entry name" value="Glycogen Phosphorylase B"/>
    <property type="match status" value="2"/>
</dbReference>
<proteinExistence type="predicted"/>
<accession>A0ABP8ZBY7</accession>
<feature type="domain" description="Glycosyl transferase family 1" evidence="3">
    <location>
        <begin position="173"/>
        <end position="330"/>
    </location>
</feature>
<dbReference type="Pfam" id="PF00534">
    <property type="entry name" value="Glycos_transf_1"/>
    <property type="match status" value="1"/>
</dbReference>
<evidence type="ECO:0000313" key="6">
    <source>
        <dbReference type="Proteomes" id="UP001499882"/>
    </source>
</evidence>
<reference evidence="6" key="1">
    <citation type="journal article" date="2019" name="Int. J. Syst. Evol. Microbiol.">
        <title>The Global Catalogue of Microorganisms (GCM) 10K type strain sequencing project: providing services to taxonomists for standard genome sequencing and annotation.</title>
        <authorList>
            <consortium name="The Broad Institute Genomics Platform"/>
            <consortium name="The Broad Institute Genome Sequencing Center for Infectious Disease"/>
            <person name="Wu L."/>
            <person name="Ma J."/>
        </authorList>
    </citation>
    <scope>NUCLEOTIDE SEQUENCE [LARGE SCALE GENOMIC DNA]</scope>
    <source>
        <strain evidence="6">JCM 18532</strain>
    </source>
</reference>
<protein>
    <submittedName>
        <fullName evidence="5">Glycosyltransferase family 4 protein</fullName>
    </submittedName>
</protein>
<gene>
    <name evidence="5" type="ORF">GCM10023350_41880</name>
</gene>
<evidence type="ECO:0000313" key="5">
    <source>
        <dbReference type="EMBL" id="GAA4752237.1"/>
    </source>
</evidence>
<comment type="caution">
    <text evidence="5">The sequence shown here is derived from an EMBL/GenBank/DDBJ whole genome shotgun (WGS) entry which is preliminary data.</text>
</comment>
<dbReference type="SUPFAM" id="SSF53756">
    <property type="entry name" value="UDP-Glycosyltransferase/glycogen phosphorylase"/>
    <property type="match status" value="1"/>
</dbReference>
<dbReference type="InterPro" id="IPR028098">
    <property type="entry name" value="Glyco_trans_4-like_N"/>
</dbReference>
<organism evidence="5 6">
    <name type="scientific">Nocardioides endophyticus</name>
    <dbReference type="NCBI Taxonomy" id="1353775"/>
    <lineage>
        <taxon>Bacteria</taxon>
        <taxon>Bacillati</taxon>
        <taxon>Actinomycetota</taxon>
        <taxon>Actinomycetes</taxon>
        <taxon>Propionibacteriales</taxon>
        <taxon>Nocardioidaceae</taxon>
        <taxon>Nocardioides</taxon>
    </lineage>
</organism>
<dbReference type="InterPro" id="IPR001296">
    <property type="entry name" value="Glyco_trans_1"/>
</dbReference>
<keyword evidence="6" id="KW-1185">Reference proteome</keyword>
<dbReference type="Proteomes" id="UP001499882">
    <property type="component" value="Unassembled WGS sequence"/>
</dbReference>
<dbReference type="CDD" id="cd03801">
    <property type="entry name" value="GT4_PimA-like"/>
    <property type="match status" value="1"/>
</dbReference>
<keyword evidence="1" id="KW-0328">Glycosyltransferase</keyword>
<dbReference type="PANTHER" id="PTHR12526">
    <property type="entry name" value="GLYCOSYLTRANSFERASE"/>
    <property type="match status" value="1"/>
</dbReference>
<evidence type="ECO:0000259" key="3">
    <source>
        <dbReference type="Pfam" id="PF00534"/>
    </source>
</evidence>
<evidence type="ECO:0000259" key="4">
    <source>
        <dbReference type="Pfam" id="PF13439"/>
    </source>
</evidence>
<keyword evidence="2" id="KW-0808">Transferase</keyword>